<proteinExistence type="predicted"/>
<evidence type="ECO:0000313" key="2">
    <source>
        <dbReference type="Proteomes" id="UP001157502"/>
    </source>
</evidence>
<dbReference type="Proteomes" id="UP001157502">
    <property type="component" value="Chromosome 10"/>
</dbReference>
<evidence type="ECO:0000313" key="1">
    <source>
        <dbReference type="EMBL" id="KAJ8005735.1"/>
    </source>
</evidence>
<reference evidence="1" key="1">
    <citation type="submission" date="2021-05" db="EMBL/GenBank/DDBJ databases">
        <authorList>
            <person name="Pan Q."/>
            <person name="Jouanno E."/>
            <person name="Zahm M."/>
            <person name="Klopp C."/>
            <person name="Cabau C."/>
            <person name="Louis A."/>
            <person name="Berthelot C."/>
            <person name="Parey E."/>
            <person name="Roest Crollius H."/>
            <person name="Montfort J."/>
            <person name="Robinson-Rechavi M."/>
            <person name="Bouchez O."/>
            <person name="Lampietro C."/>
            <person name="Lopez Roques C."/>
            <person name="Donnadieu C."/>
            <person name="Postlethwait J."/>
            <person name="Bobe J."/>
            <person name="Dillon D."/>
            <person name="Chandos A."/>
            <person name="von Hippel F."/>
            <person name="Guiguen Y."/>
        </authorList>
    </citation>
    <scope>NUCLEOTIDE SEQUENCE</scope>
    <source>
        <strain evidence="1">YG-Jan2019</strain>
    </source>
</reference>
<keyword evidence="2" id="KW-1185">Reference proteome</keyword>
<protein>
    <submittedName>
        <fullName evidence="1">Uncharacterized protein</fullName>
    </submittedName>
</protein>
<dbReference type="EMBL" id="CM055737">
    <property type="protein sequence ID" value="KAJ8005735.1"/>
    <property type="molecule type" value="Genomic_DNA"/>
</dbReference>
<organism evidence="1 2">
    <name type="scientific">Dallia pectoralis</name>
    <name type="common">Alaska blackfish</name>
    <dbReference type="NCBI Taxonomy" id="75939"/>
    <lineage>
        <taxon>Eukaryota</taxon>
        <taxon>Metazoa</taxon>
        <taxon>Chordata</taxon>
        <taxon>Craniata</taxon>
        <taxon>Vertebrata</taxon>
        <taxon>Euteleostomi</taxon>
        <taxon>Actinopterygii</taxon>
        <taxon>Neopterygii</taxon>
        <taxon>Teleostei</taxon>
        <taxon>Protacanthopterygii</taxon>
        <taxon>Esociformes</taxon>
        <taxon>Umbridae</taxon>
        <taxon>Dallia</taxon>
    </lineage>
</organism>
<gene>
    <name evidence="1" type="ORF">DPEC_G00120990</name>
</gene>
<sequence>MAVHLGFALLALVSMSVAFAPDCKDLIKPLVLEDHSEIHGKWIYVMGSADHLFFQNALKTLQSSWIDLSPKSGQKTATLRWGDRM</sequence>
<accession>A0ACC2GQM3</accession>
<name>A0ACC2GQM3_DALPE</name>
<comment type="caution">
    <text evidence="1">The sequence shown here is derived from an EMBL/GenBank/DDBJ whole genome shotgun (WGS) entry which is preliminary data.</text>
</comment>